<evidence type="ECO:0000256" key="4">
    <source>
        <dbReference type="ARBA" id="ARBA00022741"/>
    </source>
</evidence>
<dbReference type="OrthoDB" id="85944at2157"/>
<evidence type="ECO:0000256" key="5">
    <source>
        <dbReference type="ARBA" id="ARBA00022840"/>
    </source>
</evidence>
<comment type="catalytic activity">
    <reaction evidence="1 6">
        <text>2 ATP = 3',3'-c-di-AMP + 2 diphosphate</text>
        <dbReference type="Rhea" id="RHEA:35655"/>
        <dbReference type="ChEBI" id="CHEBI:30616"/>
        <dbReference type="ChEBI" id="CHEBI:33019"/>
        <dbReference type="ChEBI" id="CHEBI:71500"/>
        <dbReference type="EC" id="2.7.7.85"/>
    </reaction>
</comment>
<sequence length="274" mass="29881">MIELLIKHAKEIAKAVGAKRIVLLTDEYVNPENIDDNDEIKIVLSPEKYVNAVKNTISMADSSGFFEKVLATPGISEFLTNYLQIIGEFGKSVLVVSVGTLKGIIVLDAESKFERVLKECSKYVDPEVLRAVIALAISIGAEGREGRKIGTAFIVGDTEEVLKRSRQIVLNPFEGHDESVRDIKNPENWETIKEFAQIDGVFIVDERGIIVAAGRYLNVEGDVEIKSGLGGRHLAAASITKNTKAIAVVVSESGGNVTVWKDGKIILEIPVSMM</sequence>
<keyword evidence="2 6" id="KW-0808">Transferase</keyword>
<dbReference type="RefSeq" id="WP_012964775.1">
    <property type="nucleotide sequence ID" value="NC_013849.1"/>
</dbReference>
<dbReference type="Gene3D" id="3.40.1700.10">
    <property type="entry name" value="DNA integrity scanning protein, DisA, N-terminal domain"/>
    <property type="match status" value="1"/>
</dbReference>
<dbReference type="PANTHER" id="PTHR34185">
    <property type="entry name" value="DIADENYLATE CYCLASE"/>
    <property type="match status" value="1"/>
</dbReference>
<dbReference type="GO" id="GO:0004016">
    <property type="term" value="F:adenylate cyclase activity"/>
    <property type="evidence" value="ECO:0007669"/>
    <property type="project" value="UniProtKB-UniRule"/>
</dbReference>
<dbReference type="HAMAP" id="MF_00840">
    <property type="entry name" value="DacZ"/>
    <property type="match status" value="1"/>
</dbReference>
<keyword evidence="6" id="KW-0464">Manganese</keyword>
<dbReference type="InterPro" id="IPR003390">
    <property type="entry name" value="DNA_integrity_scan_DisA_N"/>
</dbReference>
<feature type="domain" description="DAC" evidence="7">
    <location>
        <begin position="110"/>
        <end position="271"/>
    </location>
</feature>
<dbReference type="GO" id="GO:0005524">
    <property type="term" value="F:ATP binding"/>
    <property type="evidence" value="ECO:0007669"/>
    <property type="project" value="UniProtKB-UniRule"/>
</dbReference>
<keyword evidence="3 6" id="KW-0548">Nucleotidyltransferase</keyword>
<organism evidence="8 9">
    <name type="scientific">Ferroglobus placidus (strain DSM 10642 / AEDII12DO)</name>
    <dbReference type="NCBI Taxonomy" id="589924"/>
    <lineage>
        <taxon>Archaea</taxon>
        <taxon>Methanobacteriati</taxon>
        <taxon>Methanobacteriota</taxon>
        <taxon>Archaeoglobi</taxon>
        <taxon>Archaeoglobales</taxon>
        <taxon>Archaeoglobaceae</taxon>
        <taxon>Ferroglobus</taxon>
    </lineage>
</organism>
<name>D3S1X1_FERPA</name>
<keyword evidence="9" id="KW-1185">Reference proteome</keyword>
<dbReference type="InterPro" id="IPR036888">
    <property type="entry name" value="DNA_integrity_DisA_N_sf"/>
</dbReference>
<dbReference type="SUPFAM" id="SSF143597">
    <property type="entry name" value="YojJ-like"/>
    <property type="match status" value="1"/>
</dbReference>
<dbReference type="HOGENOM" id="CLU_063222_0_0_2"/>
<dbReference type="eggNOG" id="arCOG04453">
    <property type="taxonomic scope" value="Archaea"/>
</dbReference>
<dbReference type="GO" id="GO:0030145">
    <property type="term" value="F:manganese ion binding"/>
    <property type="evidence" value="ECO:0007669"/>
    <property type="project" value="UniProtKB-UniRule"/>
</dbReference>
<reference evidence="8 9" key="2">
    <citation type="journal article" date="2011" name="Stand. Genomic Sci.">
        <title>Complete genome sequence of Ferroglobus placidus AEDII12DO.</title>
        <authorList>
            <person name="Anderson I."/>
            <person name="Risso C."/>
            <person name="Holmes D."/>
            <person name="Lucas S."/>
            <person name="Copeland A."/>
            <person name="Lapidus A."/>
            <person name="Cheng J.F."/>
            <person name="Bruce D."/>
            <person name="Goodwin L."/>
            <person name="Pitluck S."/>
            <person name="Saunders E."/>
            <person name="Brettin T."/>
            <person name="Detter J.C."/>
            <person name="Han C."/>
            <person name="Tapia R."/>
            <person name="Larimer F."/>
            <person name="Land M."/>
            <person name="Hauser L."/>
            <person name="Woyke T."/>
            <person name="Lovley D."/>
            <person name="Kyrpides N."/>
            <person name="Ivanova N."/>
        </authorList>
    </citation>
    <scope>NUCLEOTIDE SEQUENCE [LARGE SCALE GENOMIC DNA]</scope>
    <source>
        <strain evidence="9">DSM 10642 / AEDII12DO</strain>
    </source>
</reference>
<dbReference type="Proteomes" id="UP000002613">
    <property type="component" value="Chromosome"/>
</dbReference>
<keyword evidence="4 6" id="KW-0547">Nucleotide-binding</keyword>
<comment type="cofactor">
    <cofactor evidence="6">
        <name>Mn(2+)</name>
        <dbReference type="ChEBI" id="CHEBI:29035"/>
    </cofactor>
</comment>
<dbReference type="EC" id="2.7.7.85" evidence="6"/>
<dbReference type="InterPro" id="IPR048546">
    <property type="entry name" value="DacZ_A"/>
</dbReference>
<dbReference type="AlphaFoldDB" id="D3S1X1"/>
<comment type="similarity">
    <text evidence="6">Belongs to the adenylate cyclase family. DacZ subfamily.</text>
</comment>
<accession>D3S1X1</accession>
<dbReference type="KEGG" id="fpl:Ferp_0246"/>
<comment type="function">
    <text evidence="6">Diadenylate cyclase that catalyzes the condensation of 2 ATP molecules into cyclic di-AMP (c-di-AMP). c-di-AMP is a second messenger for intracellular signal transduction involved in the control of important regulatory processes such as osmoregulation.</text>
</comment>
<dbReference type="PANTHER" id="PTHR34185:SF1">
    <property type="entry name" value="DIADENYLATE CYCLASE"/>
    <property type="match status" value="1"/>
</dbReference>
<evidence type="ECO:0000256" key="3">
    <source>
        <dbReference type="ARBA" id="ARBA00022695"/>
    </source>
</evidence>
<dbReference type="PROSITE" id="PS51794">
    <property type="entry name" value="DAC"/>
    <property type="match status" value="1"/>
</dbReference>
<proteinExistence type="inferred from homology"/>
<evidence type="ECO:0000313" key="9">
    <source>
        <dbReference type="Proteomes" id="UP000002613"/>
    </source>
</evidence>
<dbReference type="Pfam" id="PF21754">
    <property type="entry name" value="DacZ_A"/>
    <property type="match status" value="1"/>
</dbReference>
<evidence type="ECO:0000256" key="6">
    <source>
        <dbReference type="HAMAP-Rule" id="MF_00840"/>
    </source>
</evidence>
<evidence type="ECO:0000256" key="1">
    <source>
        <dbReference type="ARBA" id="ARBA00000877"/>
    </source>
</evidence>
<keyword evidence="5 6" id="KW-0067">ATP-binding</keyword>
<dbReference type="EMBL" id="CP001899">
    <property type="protein sequence ID" value="ADC64428.1"/>
    <property type="molecule type" value="Genomic_DNA"/>
</dbReference>
<dbReference type="InterPro" id="IPR050338">
    <property type="entry name" value="DisA"/>
</dbReference>
<protein>
    <recommendedName>
        <fullName evidence="6">Diadenylate cyclase</fullName>
        <shortName evidence="6">DAC</shortName>
        <ecNumber evidence="6">2.7.7.85</ecNumber>
    </recommendedName>
    <alternativeName>
        <fullName evidence="6">Cyclic-di-AMP synthase</fullName>
        <shortName evidence="6">c-di-AMP synthase</shortName>
    </alternativeName>
</protein>
<dbReference type="Pfam" id="PF02457">
    <property type="entry name" value="DAC"/>
    <property type="match status" value="1"/>
</dbReference>
<reference evidence="9" key="1">
    <citation type="submission" date="2010-02" db="EMBL/GenBank/DDBJ databases">
        <title>Complete sequence of Ferroglobus placidus DSM 10642.</title>
        <authorList>
            <consortium name="US DOE Joint Genome Institute"/>
            <person name="Lucas S."/>
            <person name="Copeland A."/>
            <person name="Lapidus A."/>
            <person name="Cheng J.-F."/>
            <person name="Bruce D."/>
            <person name="Goodwin L."/>
            <person name="Pitluck S."/>
            <person name="Saunders E."/>
            <person name="Brettin T."/>
            <person name="Detter J.C."/>
            <person name="Han C."/>
            <person name="Tapia R."/>
            <person name="Larimer F."/>
            <person name="Land M."/>
            <person name="Hauser L."/>
            <person name="Kyrpides N."/>
            <person name="Ivanova N."/>
            <person name="Holmes D."/>
            <person name="Lovley D."/>
            <person name="Kyrpides N."/>
            <person name="Anderson I.J."/>
            <person name="Woyke T."/>
        </authorList>
    </citation>
    <scope>NUCLEOTIDE SEQUENCE [LARGE SCALE GENOMIC DNA]</scope>
    <source>
        <strain evidence="9">DSM 10642 / AEDII12DO</strain>
    </source>
</reference>
<gene>
    <name evidence="6" type="primary">dacZ</name>
    <name evidence="8" type="ordered locus">Ferp_0246</name>
</gene>
<dbReference type="InterPro" id="IPR014499">
    <property type="entry name" value="DAC_DacZ"/>
</dbReference>
<dbReference type="STRING" id="589924.Ferp_0246"/>
<evidence type="ECO:0000313" key="8">
    <source>
        <dbReference type="EMBL" id="ADC64428.1"/>
    </source>
</evidence>
<evidence type="ECO:0000256" key="2">
    <source>
        <dbReference type="ARBA" id="ARBA00022679"/>
    </source>
</evidence>
<dbReference type="PaxDb" id="589924-Ferp_0246"/>
<evidence type="ECO:0000259" key="7">
    <source>
        <dbReference type="PROSITE" id="PS51794"/>
    </source>
</evidence>
<dbReference type="GO" id="GO:0106408">
    <property type="term" value="F:diadenylate cyclase activity"/>
    <property type="evidence" value="ECO:0007669"/>
    <property type="project" value="UniProtKB-EC"/>
</dbReference>
<dbReference type="GeneID" id="8777741"/>